<dbReference type="EMBL" id="JASNWA010000010">
    <property type="protein sequence ID" value="KAK3168158.1"/>
    <property type="molecule type" value="Genomic_DNA"/>
</dbReference>
<protein>
    <submittedName>
        <fullName evidence="3">Uncharacterized protein</fullName>
    </submittedName>
</protein>
<comment type="caution">
    <text evidence="3">The sequence shown here is derived from an EMBL/GenBank/DDBJ whole genome shotgun (WGS) entry which is preliminary data.</text>
</comment>
<organism evidence="3 4">
    <name type="scientific">Lepraria neglecta</name>
    <dbReference type="NCBI Taxonomy" id="209136"/>
    <lineage>
        <taxon>Eukaryota</taxon>
        <taxon>Fungi</taxon>
        <taxon>Dikarya</taxon>
        <taxon>Ascomycota</taxon>
        <taxon>Pezizomycotina</taxon>
        <taxon>Lecanoromycetes</taxon>
        <taxon>OSLEUM clade</taxon>
        <taxon>Lecanoromycetidae</taxon>
        <taxon>Lecanorales</taxon>
        <taxon>Lecanorineae</taxon>
        <taxon>Stereocaulaceae</taxon>
        <taxon>Lepraria</taxon>
    </lineage>
</organism>
<feature type="transmembrane region" description="Helical" evidence="2">
    <location>
        <begin position="67"/>
        <end position="91"/>
    </location>
</feature>
<dbReference type="Proteomes" id="UP001276659">
    <property type="component" value="Unassembled WGS sequence"/>
</dbReference>
<keyword evidence="4" id="KW-1185">Reference proteome</keyword>
<sequence length="118" mass="12228">MTRGHATTINQYDPASPDSAVMSGPGPSPITLVGLRNNENMLNSPTSATSAPAAEDRRMCGLRRRHFWELFGLILAIIIAAAVVGGVVGGLQKHGKSSPPPAPAAGNNTNANTFVPVQ</sequence>
<evidence type="ECO:0000313" key="4">
    <source>
        <dbReference type="Proteomes" id="UP001276659"/>
    </source>
</evidence>
<evidence type="ECO:0000256" key="2">
    <source>
        <dbReference type="SAM" id="Phobius"/>
    </source>
</evidence>
<reference evidence="3" key="1">
    <citation type="submission" date="2022-11" db="EMBL/GenBank/DDBJ databases">
        <title>Chromosomal genome sequence assembly and mating type (MAT) locus characterization of the leprose asexual lichenized fungus Lepraria neglecta (Nyl.) Erichsen.</title>
        <authorList>
            <person name="Allen J.L."/>
            <person name="Pfeffer B."/>
        </authorList>
    </citation>
    <scope>NUCLEOTIDE SEQUENCE</scope>
    <source>
        <strain evidence="3">Allen 5258</strain>
    </source>
</reference>
<accession>A0AAD9Z2B7</accession>
<name>A0AAD9Z2B7_9LECA</name>
<feature type="compositionally biased region" description="Polar residues" evidence="1">
    <location>
        <begin position="1"/>
        <end position="13"/>
    </location>
</feature>
<keyword evidence="2" id="KW-0472">Membrane</keyword>
<proteinExistence type="predicted"/>
<keyword evidence="2" id="KW-0812">Transmembrane</keyword>
<feature type="region of interest" description="Disordered" evidence="1">
    <location>
        <begin position="90"/>
        <end position="118"/>
    </location>
</feature>
<gene>
    <name evidence="3" type="ORF">OEA41_004604</name>
</gene>
<evidence type="ECO:0000313" key="3">
    <source>
        <dbReference type="EMBL" id="KAK3168158.1"/>
    </source>
</evidence>
<feature type="region of interest" description="Disordered" evidence="1">
    <location>
        <begin position="1"/>
        <end position="30"/>
    </location>
</feature>
<evidence type="ECO:0000256" key="1">
    <source>
        <dbReference type="SAM" id="MobiDB-lite"/>
    </source>
</evidence>
<keyword evidence="2" id="KW-1133">Transmembrane helix</keyword>
<feature type="compositionally biased region" description="Low complexity" evidence="1">
    <location>
        <begin position="104"/>
        <end position="118"/>
    </location>
</feature>
<dbReference type="AlphaFoldDB" id="A0AAD9Z2B7"/>